<evidence type="ECO:0000256" key="7">
    <source>
        <dbReference type="ARBA" id="ARBA00023136"/>
    </source>
</evidence>
<dbReference type="Gene3D" id="1.20.1510.10">
    <property type="entry name" value="Cation efflux protein transmembrane domain"/>
    <property type="match status" value="1"/>
</dbReference>
<evidence type="ECO:0000256" key="2">
    <source>
        <dbReference type="ARBA" id="ARBA00008873"/>
    </source>
</evidence>
<sequence length="294" mass="33011">MQTQKKILIAFLLNLFFAIFEFIGGILTGSVAIISDAVHDLGDAMSIGLSYFLERKSKQQPDEHYTYGYSRYSVLGGLITTVILLAGSVFVIFNAITRLVDPVKIDYDGMMIFAVIGVFVNFTAAYTTRGGDSINQKAVNLHMLEDVLGWAVVLVGAIVMRVTNWYILDPLLSIAIAMYIFYNAFKNLKQVLDLFLEKTPANIEINQLIKCLKALEGVVDVHHVHLWSLDGQHHYATMHIVTENQNPAMKKRVKEELSKFDIEHVTIEFESSHEQCSNVSCTVTHELSGGHHHH</sequence>
<evidence type="ECO:0000259" key="9">
    <source>
        <dbReference type="Pfam" id="PF01545"/>
    </source>
</evidence>
<keyword evidence="4 8" id="KW-0812">Transmembrane</keyword>
<dbReference type="InterPro" id="IPR036837">
    <property type="entry name" value="Cation_efflux_CTD_sf"/>
</dbReference>
<comment type="subcellular location">
    <subcellularLocation>
        <location evidence="1">Membrane</location>
        <topology evidence="1">Multi-pass membrane protein</topology>
    </subcellularLocation>
</comment>
<dbReference type="InterPro" id="IPR050681">
    <property type="entry name" value="CDF/SLC30A"/>
</dbReference>
<keyword evidence="5 8" id="KW-1133">Transmembrane helix</keyword>
<dbReference type="SUPFAM" id="SSF160240">
    <property type="entry name" value="Cation efflux protein cytoplasmic domain-like"/>
    <property type="match status" value="1"/>
</dbReference>
<dbReference type="InterPro" id="IPR027470">
    <property type="entry name" value="Cation_efflux_CTD"/>
</dbReference>
<reference evidence="11 12" key="1">
    <citation type="submission" date="2020-07" db="EMBL/GenBank/DDBJ databases">
        <title>Facklamia lactis sp. nov., isolated from raw milk.</title>
        <authorList>
            <person name="Doll E.V."/>
            <person name="Huptas C."/>
            <person name="Staib L."/>
            <person name="Wenning M."/>
            <person name="Scherer S."/>
        </authorList>
    </citation>
    <scope>NUCLEOTIDE SEQUENCE [LARGE SCALE GENOMIC DNA]</scope>
    <source>
        <strain evidence="11 12">DSM 111018</strain>
    </source>
</reference>
<keyword evidence="7 8" id="KW-0472">Membrane</keyword>
<evidence type="ECO:0000259" key="10">
    <source>
        <dbReference type="Pfam" id="PF16916"/>
    </source>
</evidence>
<evidence type="ECO:0000256" key="1">
    <source>
        <dbReference type="ARBA" id="ARBA00004141"/>
    </source>
</evidence>
<feature type="domain" description="Cation efflux protein transmembrane" evidence="9">
    <location>
        <begin position="7"/>
        <end position="193"/>
    </location>
</feature>
<protein>
    <submittedName>
        <fullName evidence="11">Cation transporter</fullName>
    </submittedName>
</protein>
<dbReference type="InterPro" id="IPR058533">
    <property type="entry name" value="Cation_efflux_TM"/>
</dbReference>
<comment type="caution">
    <text evidence="11">The sequence shown here is derived from an EMBL/GenBank/DDBJ whole genome shotgun (WGS) entry which is preliminary data.</text>
</comment>
<dbReference type="InterPro" id="IPR027469">
    <property type="entry name" value="Cation_efflux_TMD_sf"/>
</dbReference>
<comment type="similarity">
    <text evidence="2">Belongs to the cation diffusion facilitator (CDF) transporter (TC 2.A.4) family. SLC30A subfamily.</text>
</comment>
<dbReference type="PANTHER" id="PTHR11562:SF17">
    <property type="entry name" value="RE54080P-RELATED"/>
    <property type="match status" value="1"/>
</dbReference>
<name>A0ABS0LQP3_9LACT</name>
<evidence type="ECO:0000313" key="12">
    <source>
        <dbReference type="Proteomes" id="UP000721415"/>
    </source>
</evidence>
<gene>
    <name evidence="11" type="ORF">HZY91_01725</name>
</gene>
<feature type="transmembrane region" description="Helical" evidence="8">
    <location>
        <begin position="74"/>
        <end position="97"/>
    </location>
</feature>
<keyword evidence="6" id="KW-0406">Ion transport</keyword>
<feature type="transmembrane region" description="Helical" evidence="8">
    <location>
        <begin position="7"/>
        <end position="27"/>
    </location>
</feature>
<evidence type="ECO:0000313" key="11">
    <source>
        <dbReference type="EMBL" id="MBG9985609.1"/>
    </source>
</evidence>
<dbReference type="NCBIfam" id="TIGR01297">
    <property type="entry name" value="CDF"/>
    <property type="match status" value="1"/>
</dbReference>
<keyword evidence="3" id="KW-0813">Transport</keyword>
<dbReference type="RefSeq" id="WP_197114082.1">
    <property type="nucleotide sequence ID" value="NZ_JACBXQ010000001.1"/>
</dbReference>
<organism evidence="11 12">
    <name type="scientific">Facklamia lactis</name>
    <dbReference type="NCBI Taxonomy" id="2749967"/>
    <lineage>
        <taxon>Bacteria</taxon>
        <taxon>Bacillati</taxon>
        <taxon>Bacillota</taxon>
        <taxon>Bacilli</taxon>
        <taxon>Lactobacillales</taxon>
        <taxon>Aerococcaceae</taxon>
        <taxon>Facklamia</taxon>
    </lineage>
</organism>
<evidence type="ECO:0000256" key="6">
    <source>
        <dbReference type="ARBA" id="ARBA00023065"/>
    </source>
</evidence>
<dbReference type="Pfam" id="PF01545">
    <property type="entry name" value="Cation_efflux"/>
    <property type="match status" value="1"/>
</dbReference>
<feature type="transmembrane region" description="Helical" evidence="8">
    <location>
        <begin position="109"/>
        <end position="127"/>
    </location>
</feature>
<keyword evidence="12" id="KW-1185">Reference proteome</keyword>
<dbReference type="Pfam" id="PF16916">
    <property type="entry name" value="ZT_dimer"/>
    <property type="match status" value="1"/>
</dbReference>
<evidence type="ECO:0000256" key="5">
    <source>
        <dbReference type="ARBA" id="ARBA00022989"/>
    </source>
</evidence>
<accession>A0ABS0LQP3</accession>
<evidence type="ECO:0000256" key="4">
    <source>
        <dbReference type="ARBA" id="ARBA00022692"/>
    </source>
</evidence>
<proteinExistence type="inferred from homology"/>
<dbReference type="InterPro" id="IPR002524">
    <property type="entry name" value="Cation_efflux"/>
</dbReference>
<dbReference type="EMBL" id="JACBXQ010000001">
    <property type="protein sequence ID" value="MBG9985609.1"/>
    <property type="molecule type" value="Genomic_DNA"/>
</dbReference>
<feature type="transmembrane region" description="Helical" evidence="8">
    <location>
        <begin position="139"/>
        <end position="159"/>
    </location>
</feature>
<dbReference type="PANTHER" id="PTHR11562">
    <property type="entry name" value="CATION EFFLUX PROTEIN/ ZINC TRANSPORTER"/>
    <property type="match status" value="1"/>
</dbReference>
<evidence type="ECO:0000256" key="3">
    <source>
        <dbReference type="ARBA" id="ARBA00022448"/>
    </source>
</evidence>
<dbReference type="SUPFAM" id="SSF161111">
    <property type="entry name" value="Cation efflux protein transmembrane domain-like"/>
    <property type="match status" value="1"/>
</dbReference>
<dbReference type="Proteomes" id="UP000721415">
    <property type="component" value="Unassembled WGS sequence"/>
</dbReference>
<evidence type="ECO:0000256" key="8">
    <source>
        <dbReference type="SAM" id="Phobius"/>
    </source>
</evidence>
<feature type="domain" description="Cation efflux protein cytoplasmic" evidence="10">
    <location>
        <begin position="201"/>
        <end position="270"/>
    </location>
</feature>